<keyword evidence="1" id="KW-0489">Methyltransferase</keyword>
<dbReference type="EMBL" id="AUZM01000016">
    <property type="protein sequence ID" value="ERT07907.1"/>
    <property type="molecule type" value="Genomic_DNA"/>
</dbReference>
<keyword evidence="2" id="KW-1185">Reference proteome</keyword>
<dbReference type="InterPro" id="IPR029063">
    <property type="entry name" value="SAM-dependent_MTases_sf"/>
</dbReference>
<proteinExistence type="predicted"/>
<dbReference type="Gene3D" id="3.40.50.150">
    <property type="entry name" value="Vaccinia Virus protein VP39"/>
    <property type="match status" value="1"/>
</dbReference>
<sequence>MWNLEEYTKNSDAQLRWAKQLRSHLDLNGGESVLDVGCGDRKITANASSFSIFRKSRRNR</sequence>
<evidence type="ECO:0000313" key="1">
    <source>
        <dbReference type="EMBL" id="ERT07907.1"/>
    </source>
</evidence>
<comment type="caution">
    <text evidence="1">The sequence shown here is derived from an EMBL/GenBank/DDBJ whole genome shotgun (WGS) entry which is preliminary data.</text>
</comment>
<accession>U7QKX4</accession>
<dbReference type="Proteomes" id="UP000017127">
    <property type="component" value="Unassembled WGS sequence"/>
</dbReference>
<protein>
    <submittedName>
        <fullName evidence="1">Methyltransferase type 11 domain protein</fullName>
    </submittedName>
</protein>
<gene>
    <name evidence="1" type="ORF">M595_2147</name>
</gene>
<dbReference type="SUPFAM" id="SSF53335">
    <property type="entry name" value="S-adenosyl-L-methionine-dependent methyltransferases"/>
    <property type="match status" value="1"/>
</dbReference>
<name>U7QKX4_9CYAN</name>
<dbReference type="AlphaFoldDB" id="U7QKX4"/>
<dbReference type="GO" id="GO:0008168">
    <property type="term" value="F:methyltransferase activity"/>
    <property type="evidence" value="ECO:0007669"/>
    <property type="project" value="UniProtKB-KW"/>
</dbReference>
<organism evidence="1 2">
    <name type="scientific">Lyngbya aestuarii BL J</name>
    <dbReference type="NCBI Taxonomy" id="1348334"/>
    <lineage>
        <taxon>Bacteria</taxon>
        <taxon>Bacillati</taxon>
        <taxon>Cyanobacteriota</taxon>
        <taxon>Cyanophyceae</taxon>
        <taxon>Oscillatoriophycideae</taxon>
        <taxon>Oscillatoriales</taxon>
        <taxon>Microcoleaceae</taxon>
        <taxon>Lyngbya</taxon>
    </lineage>
</organism>
<dbReference type="GO" id="GO:0032259">
    <property type="term" value="P:methylation"/>
    <property type="evidence" value="ECO:0007669"/>
    <property type="project" value="UniProtKB-KW"/>
</dbReference>
<reference evidence="1 2" key="1">
    <citation type="journal article" date="2013" name="Front. Microbiol.">
        <title>Comparative genomic analyses of the cyanobacterium, Lyngbya aestuarii BL J, a powerful hydrogen producer.</title>
        <authorList>
            <person name="Kothari A."/>
            <person name="Vaughn M."/>
            <person name="Garcia-Pichel F."/>
        </authorList>
    </citation>
    <scope>NUCLEOTIDE SEQUENCE [LARGE SCALE GENOMIC DNA]</scope>
    <source>
        <strain evidence="1 2">BL J</strain>
    </source>
</reference>
<keyword evidence="1" id="KW-0808">Transferase</keyword>
<evidence type="ECO:0000313" key="2">
    <source>
        <dbReference type="Proteomes" id="UP000017127"/>
    </source>
</evidence>